<dbReference type="InterPro" id="IPR052583">
    <property type="entry name" value="ATP-helicase/E3_Ub-Ligase"/>
</dbReference>
<protein>
    <submittedName>
        <fullName evidence="1">Uncharacterized protein</fullName>
    </submittedName>
</protein>
<evidence type="ECO:0000313" key="1">
    <source>
        <dbReference type="EMBL" id="EPS65968.1"/>
    </source>
</evidence>
<sequence length="158" mass="17549">AMRKEYAVARSLAIAQAQVLRAHDELKMATSRLRLRDRNEDENAVDALSPEEVEIASVENSSEKFVALDSLCRIRGKLRYLMSLEESIQKARPEEGASDRRSNVSEFDSKAVVVVVSSCPICHEQLGVQKMVFQCGHFTCCTCKSSNSFCSDDGGEKI</sequence>
<dbReference type="Proteomes" id="UP000015453">
    <property type="component" value="Unassembled WGS sequence"/>
</dbReference>
<organism evidence="1 2">
    <name type="scientific">Genlisea aurea</name>
    <dbReference type="NCBI Taxonomy" id="192259"/>
    <lineage>
        <taxon>Eukaryota</taxon>
        <taxon>Viridiplantae</taxon>
        <taxon>Streptophyta</taxon>
        <taxon>Embryophyta</taxon>
        <taxon>Tracheophyta</taxon>
        <taxon>Spermatophyta</taxon>
        <taxon>Magnoliopsida</taxon>
        <taxon>eudicotyledons</taxon>
        <taxon>Gunneridae</taxon>
        <taxon>Pentapetalae</taxon>
        <taxon>asterids</taxon>
        <taxon>lamiids</taxon>
        <taxon>Lamiales</taxon>
        <taxon>Lentibulariaceae</taxon>
        <taxon>Genlisea</taxon>
    </lineage>
</organism>
<comment type="caution">
    <text evidence="1">The sequence shown here is derived from an EMBL/GenBank/DDBJ whole genome shotgun (WGS) entry which is preliminary data.</text>
</comment>
<evidence type="ECO:0000313" key="2">
    <source>
        <dbReference type="Proteomes" id="UP000015453"/>
    </source>
</evidence>
<name>S8DS72_9LAMI</name>
<dbReference type="PANTHER" id="PTHR45865:SF1">
    <property type="entry name" value="E3 UBIQUITIN-PROTEIN LIGASE SHPRH"/>
    <property type="match status" value="1"/>
</dbReference>
<dbReference type="OrthoDB" id="423559at2759"/>
<dbReference type="AlphaFoldDB" id="S8DS72"/>
<feature type="non-terminal residue" evidence="1">
    <location>
        <position position="1"/>
    </location>
</feature>
<accession>S8DS72</accession>
<dbReference type="EMBL" id="AUSU01003936">
    <property type="protein sequence ID" value="EPS65968.1"/>
    <property type="molecule type" value="Genomic_DNA"/>
</dbReference>
<dbReference type="PANTHER" id="PTHR45865">
    <property type="entry name" value="E3 UBIQUITIN-PROTEIN LIGASE SHPRH FAMILY MEMBER"/>
    <property type="match status" value="1"/>
</dbReference>
<gene>
    <name evidence="1" type="ORF">M569_08809</name>
</gene>
<keyword evidence="2" id="KW-1185">Reference proteome</keyword>
<proteinExistence type="predicted"/>
<reference evidence="1 2" key="1">
    <citation type="journal article" date="2013" name="BMC Genomics">
        <title>The miniature genome of a carnivorous plant Genlisea aurea contains a low number of genes and short non-coding sequences.</title>
        <authorList>
            <person name="Leushkin E.V."/>
            <person name="Sutormin R.A."/>
            <person name="Nabieva E.R."/>
            <person name="Penin A.A."/>
            <person name="Kondrashov A.S."/>
            <person name="Logacheva M.D."/>
        </authorList>
    </citation>
    <scope>NUCLEOTIDE SEQUENCE [LARGE SCALE GENOMIC DNA]</scope>
</reference>